<dbReference type="RefSeq" id="XP_052941648.1">
    <property type="nucleotide sequence ID" value="XM_053088155.1"/>
</dbReference>
<dbReference type="GO" id="GO:0003713">
    <property type="term" value="F:transcription coactivator activity"/>
    <property type="evidence" value="ECO:0007669"/>
    <property type="project" value="TreeGrafter"/>
</dbReference>
<dbReference type="AlphaFoldDB" id="A0AA38H375"/>
<feature type="region of interest" description="Disordered" evidence="5">
    <location>
        <begin position="370"/>
        <end position="448"/>
    </location>
</feature>
<dbReference type="PANTHER" id="PTHR21277:SF5">
    <property type="entry name" value="TRANSCRIPTIONAL ADAPTER 1"/>
    <property type="match status" value="1"/>
</dbReference>
<dbReference type="PANTHER" id="PTHR21277">
    <property type="entry name" value="TRANSCRIPTIONAL ADAPTER 1"/>
    <property type="match status" value="1"/>
</dbReference>
<dbReference type="InterPro" id="IPR024738">
    <property type="entry name" value="Hfi1/Tada1"/>
</dbReference>
<name>A0AA38H375_9TREE</name>
<feature type="region of interest" description="Disordered" evidence="5">
    <location>
        <begin position="474"/>
        <end position="494"/>
    </location>
</feature>
<reference evidence="6" key="1">
    <citation type="journal article" date="2022" name="G3 (Bethesda)">
        <title>High quality genome of the basidiomycete yeast Dioszegia hungarica PDD-24b-2 isolated from cloud water.</title>
        <authorList>
            <person name="Jarrige D."/>
            <person name="Haridas S."/>
            <person name="Bleykasten-Grosshans C."/>
            <person name="Joly M."/>
            <person name="Nadalig T."/>
            <person name="Sancelme M."/>
            <person name="Vuilleumier S."/>
            <person name="Grigoriev I.V."/>
            <person name="Amato P."/>
            <person name="Bringel F."/>
        </authorList>
    </citation>
    <scope>NUCLEOTIDE SEQUENCE</scope>
    <source>
        <strain evidence="6">PDD-24b-2</strain>
    </source>
</reference>
<dbReference type="GeneID" id="77727360"/>
<evidence type="ECO:0000256" key="3">
    <source>
        <dbReference type="ARBA" id="ARBA00023163"/>
    </source>
</evidence>
<feature type="region of interest" description="Disordered" evidence="5">
    <location>
        <begin position="171"/>
        <end position="223"/>
    </location>
</feature>
<evidence type="ECO:0000313" key="7">
    <source>
        <dbReference type="Proteomes" id="UP001164286"/>
    </source>
</evidence>
<protein>
    <submittedName>
        <fullName evidence="6">Transcriptional regulator of RNA polII, SAGA, subunit-domain-containing protein</fullName>
    </submittedName>
</protein>
<dbReference type="GO" id="GO:0006357">
    <property type="term" value="P:regulation of transcription by RNA polymerase II"/>
    <property type="evidence" value="ECO:0007669"/>
    <property type="project" value="TreeGrafter"/>
</dbReference>
<feature type="compositionally biased region" description="Low complexity" evidence="5">
    <location>
        <begin position="173"/>
        <end position="185"/>
    </location>
</feature>
<gene>
    <name evidence="6" type="ORF">MKK02DRAFT_30862</name>
</gene>
<keyword evidence="3" id="KW-0804">Transcription</keyword>
<feature type="compositionally biased region" description="Basic and acidic residues" evidence="5">
    <location>
        <begin position="197"/>
        <end position="206"/>
    </location>
</feature>
<dbReference type="GO" id="GO:0005634">
    <property type="term" value="C:nucleus"/>
    <property type="evidence" value="ECO:0007669"/>
    <property type="project" value="UniProtKB-SubCell"/>
</dbReference>
<feature type="region of interest" description="Disordered" evidence="5">
    <location>
        <begin position="1"/>
        <end position="38"/>
    </location>
</feature>
<feature type="compositionally biased region" description="Polar residues" evidence="5">
    <location>
        <begin position="1"/>
        <end position="18"/>
    </location>
</feature>
<keyword evidence="7" id="KW-1185">Reference proteome</keyword>
<keyword evidence="2" id="KW-0805">Transcription regulation</keyword>
<dbReference type="Proteomes" id="UP001164286">
    <property type="component" value="Unassembled WGS sequence"/>
</dbReference>
<evidence type="ECO:0000256" key="1">
    <source>
        <dbReference type="ARBA" id="ARBA00004123"/>
    </source>
</evidence>
<evidence type="ECO:0000313" key="6">
    <source>
        <dbReference type="EMBL" id="KAI9631871.1"/>
    </source>
</evidence>
<evidence type="ECO:0000256" key="2">
    <source>
        <dbReference type="ARBA" id="ARBA00023015"/>
    </source>
</evidence>
<organism evidence="6 7">
    <name type="scientific">Dioszegia hungarica</name>
    <dbReference type="NCBI Taxonomy" id="4972"/>
    <lineage>
        <taxon>Eukaryota</taxon>
        <taxon>Fungi</taxon>
        <taxon>Dikarya</taxon>
        <taxon>Basidiomycota</taxon>
        <taxon>Agaricomycotina</taxon>
        <taxon>Tremellomycetes</taxon>
        <taxon>Tremellales</taxon>
        <taxon>Bulleribasidiaceae</taxon>
        <taxon>Dioszegia</taxon>
    </lineage>
</organism>
<feature type="compositionally biased region" description="Polar residues" evidence="5">
    <location>
        <begin position="210"/>
        <end position="219"/>
    </location>
</feature>
<dbReference type="EMBL" id="JAKWFO010000016">
    <property type="protein sequence ID" value="KAI9631871.1"/>
    <property type="molecule type" value="Genomic_DNA"/>
</dbReference>
<evidence type="ECO:0000256" key="4">
    <source>
        <dbReference type="ARBA" id="ARBA00023242"/>
    </source>
</evidence>
<feature type="compositionally biased region" description="Acidic residues" evidence="5">
    <location>
        <begin position="303"/>
        <end position="312"/>
    </location>
</feature>
<evidence type="ECO:0000256" key="5">
    <source>
        <dbReference type="SAM" id="MobiDB-lite"/>
    </source>
</evidence>
<feature type="region of interest" description="Disordered" evidence="5">
    <location>
        <begin position="288"/>
        <end position="331"/>
    </location>
</feature>
<dbReference type="GO" id="GO:0000124">
    <property type="term" value="C:SAGA complex"/>
    <property type="evidence" value="ECO:0007669"/>
    <property type="project" value="UniProtKB-ARBA"/>
</dbReference>
<comment type="caution">
    <text evidence="6">The sequence shown here is derived from an EMBL/GenBank/DDBJ whole genome shotgun (WGS) entry which is preliminary data.</text>
</comment>
<proteinExistence type="predicted"/>
<sequence>MSHAPSAQPNGLASTSSAPHIATPASYHPLPRPQPLPPLVRVDTQAIKQELHDALGENGLAYWKAVNGYLVGQLSRRELEGMVRGWLKGDKLPLHNKLLISLLHNASTPSQAPPSALLGRKRKRVPAHDPDFDIDEAHIEPKLRIAQWVGSLTQRDRGRLRRAMNKAAEEEAAAAAGTTSAAGADGAAGGTAGGTDKPPEDPEAYRRKSTFTPNITLPSISMPDRALPSSSALLSRLQAIAAANDLRLPSDPEDVGEFLSLGLDSHLSEILHGLVHLTGRERPGNESIRIPLAHQSYPTPESYDGDDGDEAEGSGAGRKPSLHASPDLPQPDVQTLHHLLTLQPGVHPHPSPAIYQLRTNHTLGQIDAHRSLHSSSPRQSQPPTPSLAHMPRPTGTGTANPIPPLGAVPSAGPSRLHAQNPTPPDSPSRPIVPMHLPSSTGFTSGGGIGGSYAQRVEAVGRNLLESGLLKIEVPDKGEEDPAGGVGAGVKGKKKKHGLHWKYEDPAFILRDILG</sequence>
<comment type="subcellular location">
    <subcellularLocation>
        <location evidence="1">Nucleus</location>
    </subcellularLocation>
</comment>
<keyword evidence="4" id="KW-0539">Nucleus</keyword>
<dbReference type="Pfam" id="PF12767">
    <property type="entry name" value="SAGA-Tad1"/>
    <property type="match status" value="1"/>
</dbReference>
<accession>A0AA38H375</accession>